<dbReference type="Proteomes" id="UP000036168">
    <property type="component" value="Unassembled WGS sequence"/>
</dbReference>
<sequence length="166" mass="18896">MKHDTAKRFDYHVWANQKVFEHLQSLPKELFTKEIKSVFPSVSAVVVHMCVSDALWLNIISGGEYDEAKALAMRLNEELKEADIEKLSAFFDETAHQYQAFFEGAENLDAPLTVKLPMLGQRETSAAEMTNHVINHGTYHRGNISAMLRQMGHASVPTDYAYYVFQ</sequence>
<dbReference type="Proteomes" id="UP001341297">
    <property type="component" value="Unassembled WGS sequence"/>
</dbReference>
<dbReference type="PANTHER" id="PTHR37302">
    <property type="entry name" value="SLR1116 PROTEIN"/>
    <property type="match status" value="1"/>
</dbReference>
<feature type="binding site" evidence="3">
    <location>
        <position position="48"/>
    </location>
    <ligand>
        <name>a divalent metal cation</name>
        <dbReference type="ChEBI" id="CHEBI:60240"/>
    </ligand>
</feature>
<keyword evidence="2 3" id="KW-0479">Metal-binding</keyword>
<evidence type="ECO:0000313" key="5">
    <source>
        <dbReference type="EMBL" id="MEC0486605.1"/>
    </source>
</evidence>
<dbReference type="RefSeq" id="WP_048353813.1">
    <property type="nucleotide sequence ID" value="NZ_CP023481.1"/>
</dbReference>
<evidence type="ECO:0000313" key="4">
    <source>
        <dbReference type="EMBL" id="KRT92977.1"/>
    </source>
</evidence>
<dbReference type="PANTHER" id="PTHR37302:SF1">
    <property type="entry name" value="PROTEIN DINB"/>
    <property type="match status" value="1"/>
</dbReference>
<name>A0A0T6BMU7_9BACI</name>
<dbReference type="AlphaFoldDB" id="A0A0T6BMU7"/>
<reference evidence="4 6" key="1">
    <citation type="journal article" date="2015" name="Int. J. Syst. Evol. Microbiol.">
        <title>Bacillus glycinifermentans sp. nov., isolated from fermented soybean paste.</title>
        <authorList>
            <person name="Kim S.J."/>
            <person name="Dunlap C.A."/>
            <person name="Kwon S.W."/>
            <person name="Rooney A.P."/>
        </authorList>
    </citation>
    <scope>NUCLEOTIDE SEQUENCE [LARGE SCALE GENOMIC DNA]</scope>
    <source>
        <strain evidence="4 6">GO-13</strain>
    </source>
</reference>
<organism evidence="4 6">
    <name type="scientific">Bacillus glycinifermentans</name>
    <dbReference type="NCBI Taxonomy" id="1664069"/>
    <lineage>
        <taxon>Bacteria</taxon>
        <taxon>Bacillati</taxon>
        <taxon>Bacillota</taxon>
        <taxon>Bacilli</taxon>
        <taxon>Bacillales</taxon>
        <taxon>Bacillaceae</taxon>
        <taxon>Bacillus</taxon>
    </lineage>
</organism>
<dbReference type="Pfam" id="PF05163">
    <property type="entry name" value="DinB"/>
    <property type="match status" value="1"/>
</dbReference>
<dbReference type="GO" id="GO:0046872">
    <property type="term" value="F:metal ion binding"/>
    <property type="evidence" value="ECO:0007669"/>
    <property type="project" value="UniProtKB-KW"/>
</dbReference>
<evidence type="ECO:0000313" key="7">
    <source>
        <dbReference type="Proteomes" id="UP001341297"/>
    </source>
</evidence>
<dbReference type="InterPro" id="IPR034660">
    <property type="entry name" value="DinB/YfiT-like"/>
</dbReference>
<evidence type="ECO:0000313" key="6">
    <source>
        <dbReference type="Proteomes" id="UP000036168"/>
    </source>
</evidence>
<dbReference type="EMBL" id="JARRTL010000019">
    <property type="protein sequence ID" value="MEC0486605.1"/>
    <property type="molecule type" value="Genomic_DNA"/>
</dbReference>
<dbReference type="STRING" id="1664069.BGLY_2473"/>
<accession>A0A0T6BMU7</accession>
<reference evidence="4" key="2">
    <citation type="submission" date="2015-10" db="EMBL/GenBank/DDBJ databases">
        <authorList>
            <person name="Gilbert D.G."/>
        </authorList>
    </citation>
    <scope>NUCLEOTIDE SEQUENCE</scope>
    <source>
        <strain evidence="4">GO-13</strain>
    </source>
</reference>
<dbReference type="Gene3D" id="1.20.120.450">
    <property type="entry name" value="dinb family like domain"/>
    <property type="match status" value="1"/>
</dbReference>
<dbReference type="OrthoDB" id="9811413at2"/>
<dbReference type="InterPro" id="IPR007837">
    <property type="entry name" value="DinB"/>
</dbReference>
<gene>
    <name evidence="4" type="ORF">AB447_220825</name>
    <name evidence="5" type="ORF">P8828_17635</name>
</gene>
<feature type="binding site" evidence="3">
    <location>
        <position position="136"/>
    </location>
    <ligand>
        <name>a divalent metal cation</name>
        <dbReference type="ChEBI" id="CHEBI:60240"/>
    </ligand>
</feature>
<dbReference type="EMBL" id="LECW02000024">
    <property type="protein sequence ID" value="KRT92977.1"/>
    <property type="molecule type" value="Genomic_DNA"/>
</dbReference>
<proteinExistence type="inferred from homology"/>
<comment type="caution">
    <text evidence="4">The sequence shown here is derived from an EMBL/GenBank/DDBJ whole genome shotgun (WGS) entry which is preliminary data.</text>
</comment>
<dbReference type="SUPFAM" id="SSF109854">
    <property type="entry name" value="DinB/YfiT-like putative metalloenzymes"/>
    <property type="match status" value="1"/>
</dbReference>
<protein>
    <submittedName>
        <fullName evidence="4">Damage-inducible protein DinB</fullName>
    </submittedName>
    <submittedName>
        <fullName evidence="5">DinB family protein</fullName>
    </submittedName>
</protein>
<feature type="binding site" evidence="3">
    <location>
        <position position="140"/>
    </location>
    <ligand>
        <name>a divalent metal cation</name>
        <dbReference type="ChEBI" id="CHEBI:60240"/>
    </ligand>
</feature>
<reference evidence="5 7" key="3">
    <citation type="submission" date="2023-03" db="EMBL/GenBank/DDBJ databases">
        <title>Agriculturally important microbes genome sequencing.</title>
        <authorList>
            <person name="Dunlap C."/>
        </authorList>
    </citation>
    <scope>NUCLEOTIDE SEQUENCE [LARGE SCALE GENOMIC DNA]</scope>
    <source>
        <strain evidence="5 7">CBP-3203</strain>
    </source>
</reference>
<evidence type="ECO:0000256" key="1">
    <source>
        <dbReference type="ARBA" id="ARBA00008635"/>
    </source>
</evidence>
<keyword evidence="7" id="KW-1185">Reference proteome</keyword>
<evidence type="ECO:0000256" key="3">
    <source>
        <dbReference type="PIRSR" id="PIRSR607837-1"/>
    </source>
</evidence>
<comment type="similarity">
    <text evidence="1">Belongs to the DinB family.</text>
</comment>
<evidence type="ECO:0000256" key="2">
    <source>
        <dbReference type="ARBA" id="ARBA00022723"/>
    </source>
</evidence>